<sequence length="73" mass="7958">MAKAKNSVVFSIIFLIMFALAEDCMGCQAMLGDCRICGIKCSSYGRHAEAHCDYRYDGGACVCDFPCNPPPKL</sequence>
<organism evidence="3">
    <name type="scientific">Brassica napus</name>
    <name type="common">Rape</name>
    <dbReference type="NCBI Taxonomy" id="3708"/>
    <lineage>
        <taxon>Eukaryota</taxon>
        <taxon>Viridiplantae</taxon>
        <taxon>Streptophyta</taxon>
        <taxon>Embryophyta</taxon>
        <taxon>Tracheophyta</taxon>
        <taxon>Spermatophyta</taxon>
        <taxon>Magnoliopsida</taxon>
        <taxon>eudicotyledons</taxon>
        <taxon>Gunneridae</taxon>
        <taxon>Pentapetalae</taxon>
        <taxon>rosids</taxon>
        <taxon>malvids</taxon>
        <taxon>Brassicales</taxon>
        <taxon>Brassicaceae</taxon>
        <taxon>Brassiceae</taxon>
        <taxon>Brassica</taxon>
    </lineage>
</organism>
<dbReference type="Gramene" id="CDY70383">
    <property type="protein sequence ID" value="CDY70383"/>
    <property type="gene ID" value="GSBRNA2T00098455001"/>
</dbReference>
<proteinExistence type="predicted"/>
<keyword evidence="5" id="KW-1185">Reference proteome</keyword>
<reference evidence="2" key="3">
    <citation type="submission" date="2021-01" db="EMBL/GenBank/DDBJ databases">
        <authorList>
            <consortium name="Genoscope - CEA"/>
            <person name="William W."/>
        </authorList>
    </citation>
    <scope>NUCLEOTIDE SEQUENCE</scope>
</reference>
<evidence type="ECO:0000313" key="3">
    <source>
        <dbReference type="EMBL" id="CDY70383.1"/>
    </source>
</evidence>
<evidence type="ECO:0000313" key="5">
    <source>
        <dbReference type="Proteomes" id="UP000824890"/>
    </source>
</evidence>
<dbReference type="Proteomes" id="UP001295469">
    <property type="component" value="Chromosome C03"/>
</dbReference>
<reference evidence="3" key="1">
    <citation type="journal article" date="2014" name="Science">
        <title>Plant genetics. Early allopolyploid evolution in the post-Neolithic Brassica napus oilseed genome.</title>
        <authorList>
            <person name="Chalhoub B."/>
            <person name="Denoeud F."/>
            <person name="Liu S."/>
            <person name="Parkin I.A."/>
            <person name="Tang H."/>
            <person name="Wang X."/>
            <person name="Chiquet J."/>
            <person name="Belcram H."/>
            <person name="Tong C."/>
            <person name="Samans B."/>
            <person name="Correa M."/>
            <person name="Da Silva C."/>
            <person name="Just J."/>
            <person name="Falentin C."/>
            <person name="Koh C.S."/>
            <person name="Le Clainche I."/>
            <person name="Bernard M."/>
            <person name="Bento P."/>
            <person name="Noel B."/>
            <person name="Labadie K."/>
            <person name="Alberti A."/>
            <person name="Charles M."/>
            <person name="Arnaud D."/>
            <person name="Guo H."/>
            <person name="Daviaud C."/>
            <person name="Alamery S."/>
            <person name="Jabbari K."/>
            <person name="Zhao M."/>
            <person name="Edger P.P."/>
            <person name="Chelaifa H."/>
            <person name="Tack D."/>
            <person name="Lassalle G."/>
            <person name="Mestiri I."/>
            <person name="Schnel N."/>
            <person name="Le Paslier M.C."/>
            <person name="Fan G."/>
            <person name="Renault V."/>
            <person name="Bayer P.E."/>
            <person name="Golicz A.A."/>
            <person name="Manoli S."/>
            <person name="Lee T.H."/>
            <person name="Thi V.H."/>
            <person name="Chalabi S."/>
            <person name="Hu Q."/>
            <person name="Fan C."/>
            <person name="Tollenaere R."/>
            <person name="Lu Y."/>
            <person name="Battail C."/>
            <person name="Shen J."/>
            <person name="Sidebottom C.H."/>
            <person name="Wang X."/>
            <person name="Canaguier A."/>
            <person name="Chauveau A."/>
            <person name="Berard A."/>
            <person name="Deniot G."/>
            <person name="Guan M."/>
            <person name="Liu Z."/>
            <person name="Sun F."/>
            <person name="Lim Y.P."/>
            <person name="Lyons E."/>
            <person name="Town C.D."/>
            <person name="Bancroft I."/>
            <person name="Wang X."/>
            <person name="Meng J."/>
            <person name="Ma J."/>
            <person name="Pires J.C."/>
            <person name="King G.J."/>
            <person name="Brunel D."/>
            <person name="Delourme R."/>
            <person name="Renard M."/>
            <person name="Aury J.M."/>
            <person name="Adams K.L."/>
            <person name="Batley J."/>
            <person name="Snowdon R.J."/>
            <person name="Tost J."/>
            <person name="Edwards D."/>
            <person name="Zhou Y."/>
            <person name="Hua W."/>
            <person name="Sharpe A.G."/>
            <person name="Paterson A.H."/>
            <person name="Guan C."/>
            <person name="Wincker P."/>
        </authorList>
    </citation>
    <scope>NUCLEOTIDE SEQUENCE [LARGE SCALE GENOMIC DNA]</scope>
</reference>
<dbReference type="OMA" id="VMFALIE"/>
<keyword evidence="1" id="KW-0732">Signal</keyword>
<dbReference type="Proteomes" id="UP000824890">
    <property type="component" value="Unassembled WGS sequence"/>
</dbReference>
<accession>A0A078JS22</accession>
<dbReference type="PaxDb" id="3708-A0A078JS22"/>
<dbReference type="EMBL" id="LK041932">
    <property type="protein sequence ID" value="CDY70383.1"/>
    <property type="molecule type" value="Genomic_DNA"/>
</dbReference>
<protein>
    <submittedName>
        <fullName evidence="2">(rape) hypothetical protein</fullName>
    </submittedName>
    <submittedName>
        <fullName evidence="3">BnaCnng68100D protein</fullName>
    </submittedName>
</protein>
<dbReference type="EMBL" id="HG994367">
    <property type="protein sequence ID" value="CAF1706200.1"/>
    <property type="molecule type" value="Genomic_DNA"/>
</dbReference>
<name>A0A078JS22_BRANA</name>
<reference evidence="3" key="2">
    <citation type="submission" date="2014-06" db="EMBL/GenBank/DDBJ databases">
        <authorList>
            <person name="Genoscope - CEA"/>
        </authorList>
    </citation>
    <scope>NUCLEOTIDE SEQUENCE</scope>
</reference>
<gene>
    <name evidence="3" type="primary">BnaCnng68100D</name>
    <name evidence="2" type="ORF">DARMORV10_C03P56450.1</name>
    <name evidence="3" type="ORF">GSBRNA2T00098455001</name>
    <name evidence="4" type="ORF">HID58_054529</name>
</gene>
<feature type="chain" id="PRO_5044539943" evidence="1">
    <location>
        <begin position="22"/>
        <end position="73"/>
    </location>
</feature>
<evidence type="ECO:0000256" key="1">
    <source>
        <dbReference type="SAM" id="SignalP"/>
    </source>
</evidence>
<feature type="signal peptide" evidence="1">
    <location>
        <begin position="1"/>
        <end position="21"/>
    </location>
</feature>
<dbReference type="AlphaFoldDB" id="A0A078JS22"/>
<reference evidence="4 5" key="4">
    <citation type="submission" date="2021-05" db="EMBL/GenBank/DDBJ databases">
        <title>Genome Assembly of Synthetic Allotetraploid Brassica napus Reveals Homoeologous Exchanges between Subgenomes.</title>
        <authorList>
            <person name="Davis J.T."/>
        </authorList>
    </citation>
    <scope>NUCLEOTIDE SEQUENCE [LARGE SCALE GENOMIC DNA]</scope>
    <source>
        <strain evidence="5">cv. Da-Ae</strain>
        <tissue evidence="4">Seedling</tissue>
    </source>
</reference>
<evidence type="ECO:0000313" key="2">
    <source>
        <dbReference type="EMBL" id="CAF1706200.1"/>
    </source>
</evidence>
<dbReference type="EMBL" id="JAGKQM010000013">
    <property type="protein sequence ID" value="KAH0892100.1"/>
    <property type="molecule type" value="Genomic_DNA"/>
</dbReference>
<evidence type="ECO:0000313" key="4">
    <source>
        <dbReference type="EMBL" id="KAH0892100.1"/>
    </source>
</evidence>